<reference evidence="1 2" key="1">
    <citation type="submission" date="2020-02" db="EMBL/GenBank/DDBJ databases">
        <authorList>
            <person name="Zhang X.-Y."/>
        </authorList>
    </citation>
    <scope>NUCLEOTIDE SEQUENCE [LARGE SCALE GENOMIC DNA]</scope>
    <source>
        <strain evidence="1 2">C33</strain>
    </source>
</reference>
<comment type="caution">
    <text evidence="1">The sequence shown here is derived from an EMBL/GenBank/DDBJ whole genome shotgun (WGS) entry which is preliminary data.</text>
</comment>
<proteinExistence type="predicted"/>
<dbReference type="PANTHER" id="PTHR39662:SF1">
    <property type="entry name" value="DUF354 DOMAIN-CONTAINING PROTEIN"/>
    <property type="match status" value="1"/>
</dbReference>
<dbReference type="Pfam" id="PF04007">
    <property type="entry name" value="DUF354"/>
    <property type="match status" value="1"/>
</dbReference>
<evidence type="ECO:0000313" key="2">
    <source>
        <dbReference type="Proteomes" id="UP000484885"/>
    </source>
</evidence>
<dbReference type="EMBL" id="JAAGSC010000039">
    <property type="protein sequence ID" value="NDY95225.1"/>
    <property type="molecule type" value="Genomic_DNA"/>
</dbReference>
<dbReference type="Proteomes" id="UP000484885">
    <property type="component" value="Unassembled WGS sequence"/>
</dbReference>
<dbReference type="PIRSF" id="PIRSF005357">
    <property type="entry name" value="UCP005357"/>
    <property type="match status" value="1"/>
</dbReference>
<accession>A0A845V5I0</accession>
<dbReference type="SUPFAM" id="SSF53756">
    <property type="entry name" value="UDP-Glycosyltransferase/glycogen phosphorylase"/>
    <property type="match status" value="1"/>
</dbReference>
<gene>
    <name evidence="1" type="ORF">G3I74_05725</name>
</gene>
<dbReference type="RefSeq" id="WP_164210632.1">
    <property type="nucleotide sequence ID" value="NZ_JAAGSC010000039.1"/>
</dbReference>
<dbReference type="AlphaFoldDB" id="A0A845V5I0"/>
<dbReference type="PANTHER" id="PTHR39662">
    <property type="entry name" value="DUF354 DOMAIN-CONTAINING PROTEIN-RELATED"/>
    <property type="match status" value="1"/>
</dbReference>
<sequence length="344" mass="38425">MRILFDITHPAHVHFFRNPIRMLVDAGHVVKVTSRDKDCTLQLLDRFGIPNECLSDQNSGGILGMAGELLLRDSRLFRVARDFRPDVLAAIGGIWVAQVGWLLRKPSVVFYDTETARLQNALTYPFATRIVVPECYTGKLPEHKAVRYRGYHELSYLHPNYFTPRREIALENGLAPDGDTFLIRLVSWKASHDVGLKGWSAELLGAVVDTLRSRGRVVISAEGDLPAHLRSLRYCGDTAQIHHLMAFCRASVGESATMTSECVVMGVPAVYAATESRGYVNEQAERYGMVKIAPAVQCDEIICAIEAILDVREEEIEKRHRRLLDETVDVTGAVVSQIIQGARK</sequence>
<keyword evidence="2" id="KW-1185">Reference proteome</keyword>
<organism evidence="1 2">
    <name type="scientific">Wenzhouxiangella limi</name>
    <dbReference type="NCBI Taxonomy" id="2707351"/>
    <lineage>
        <taxon>Bacteria</taxon>
        <taxon>Pseudomonadati</taxon>
        <taxon>Pseudomonadota</taxon>
        <taxon>Gammaproteobacteria</taxon>
        <taxon>Chromatiales</taxon>
        <taxon>Wenzhouxiangellaceae</taxon>
        <taxon>Wenzhouxiangella</taxon>
    </lineage>
</organism>
<dbReference type="InterPro" id="IPR007152">
    <property type="entry name" value="DUF354"/>
</dbReference>
<protein>
    <submittedName>
        <fullName evidence="1">DUF354 domain-containing protein</fullName>
    </submittedName>
</protein>
<name>A0A845V5I0_9GAMM</name>
<evidence type="ECO:0000313" key="1">
    <source>
        <dbReference type="EMBL" id="NDY95225.1"/>
    </source>
</evidence>